<dbReference type="RefSeq" id="WP_137614977.1">
    <property type="nucleotide sequence ID" value="NZ_BJDI01000001.1"/>
</dbReference>
<evidence type="ECO:0000256" key="5">
    <source>
        <dbReference type="ARBA" id="ARBA00022840"/>
    </source>
</evidence>
<dbReference type="InterPro" id="IPR000577">
    <property type="entry name" value="Carb_kinase_FGGY"/>
</dbReference>
<keyword evidence="4 9" id="KW-0418">Kinase</keyword>
<dbReference type="InterPro" id="IPR018485">
    <property type="entry name" value="FGGY_C"/>
</dbReference>
<evidence type="ECO:0000256" key="2">
    <source>
        <dbReference type="ARBA" id="ARBA00022679"/>
    </source>
</evidence>
<dbReference type="Proteomes" id="UP001596171">
    <property type="component" value="Unassembled WGS sequence"/>
</dbReference>
<organism evidence="9 10">
    <name type="scientific">Lactiplantibacillus nangangensis</name>
    <dbReference type="NCBI Taxonomy" id="2559917"/>
    <lineage>
        <taxon>Bacteria</taxon>
        <taxon>Bacillati</taxon>
        <taxon>Bacillota</taxon>
        <taxon>Bacilli</taxon>
        <taxon>Lactobacillales</taxon>
        <taxon>Lactobacillaceae</taxon>
        <taxon>Lactiplantibacillus</taxon>
    </lineage>
</organism>
<dbReference type="PIRSF" id="PIRSF000538">
    <property type="entry name" value="GlpK"/>
    <property type="match status" value="1"/>
</dbReference>
<sequence>MTQLMLGIDQSTQGTKAVLFDSAGRLYQRFSKNHRQIINDQGWISHDLDEIRQNVILLASKAQRLVAKNGDEIVGIGITNQRETAAAWSKKDGHPLAKSVVWQCSRATKICDGLIASGVGDMVQHKTGMPLSPYFTAAKFDWLIQNEPAVKQALVENDLCLGTMDSWLIYQLTAGASFKTEPSNGCRTQLLDIESEQWDSQLCETFNVPLTSLPEIVDSNSCFGYTDFDGVFGQKIPIHGVLADSQAALFGQHCVDFAAVKATYGTGSSIMMNIGDQAIRSTNGLMTSIAWRFHGQTKYVLEGNVNYSGAVVKWLKEDLGLIEKASETSDLAEAANPADQTYLIPAFSGLGAPYWDDKAQAVIWGMTRTTRKPELVRAALNSIAFQINDVVQQMLADIGCHEAVLKVDGGVTNNDYLMQFQSDITAAKLLLPNVEELSAFGAVSVAALELGLYTEATIKQAITYVAYQPKMSAEIRQQQVAGWQHVMSIVTKNCQ</sequence>
<dbReference type="InterPro" id="IPR018483">
    <property type="entry name" value="Carb_kinase_FGGY_CS"/>
</dbReference>
<evidence type="ECO:0000313" key="10">
    <source>
        <dbReference type="Proteomes" id="UP001596171"/>
    </source>
</evidence>
<evidence type="ECO:0000259" key="7">
    <source>
        <dbReference type="Pfam" id="PF00370"/>
    </source>
</evidence>
<evidence type="ECO:0000256" key="1">
    <source>
        <dbReference type="ARBA" id="ARBA00009156"/>
    </source>
</evidence>
<evidence type="ECO:0000256" key="6">
    <source>
        <dbReference type="ARBA" id="ARBA00043149"/>
    </source>
</evidence>
<dbReference type="InterPro" id="IPR018484">
    <property type="entry name" value="FGGY_N"/>
</dbReference>
<evidence type="ECO:0000256" key="4">
    <source>
        <dbReference type="ARBA" id="ARBA00022777"/>
    </source>
</evidence>
<dbReference type="InterPro" id="IPR043129">
    <property type="entry name" value="ATPase_NBD"/>
</dbReference>
<protein>
    <recommendedName>
        <fullName evidence="6">ATP:glycerol 3-phosphotransferase</fullName>
    </recommendedName>
</protein>
<gene>
    <name evidence="9" type="ORF">ACFP1L_02020</name>
</gene>
<dbReference type="SUPFAM" id="SSF53067">
    <property type="entry name" value="Actin-like ATPase domain"/>
    <property type="match status" value="2"/>
</dbReference>
<dbReference type="PANTHER" id="PTHR10196">
    <property type="entry name" value="SUGAR KINASE"/>
    <property type="match status" value="1"/>
</dbReference>
<evidence type="ECO:0000256" key="3">
    <source>
        <dbReference type="ARBA" id="ARBA00022741"/>
    </source>
</evidence>
<keyword evidence="2 9" id="KW-0808">Transferase</keyword>
<dbReference type="Pfam" id="PF02782">
    <property type="entry name" value="FGGY_C"/>
    <property type="match status" value="1"/>
</dbReference>
<dbReference type="PROSITE" id="PS00933">
    <property type="entry name" value="FGGY_KINASES_1"/>
    <property type="match status" value="1"/>
</dbReference>
<comment type="similarity">
    <text evidence="1">Belongs to the FGGY kinase family.</text>
</comment>
<dbReference type="CDD" id="cd07769">
    <property type="entry name" value="ASKHA_NBD_FGGY_GK"/>
    <property type="match status" value="1"/>
</dbReference>
<dbReference type="Gene3D" id="3.30.420.40">
    <property type="match status" value="2"/>
</dbReference>
<dbReference type="GO" id="GO:0004370">
    <property type="term" value="F:glycerol kinase activity"/>
    <property type="evidence" value="ECO:0007669"/>
    <property type="project" value="UniProtKB-EC"/>
</dbReference>
<proteinExistence type="inferred from homology"/>
<dbReference type="NCBIfam" id="NF000756">
    <property type="entry name" value="PRK00047.1"/>
    <property type="match status" value="1"/>
</dbReference>
<accession>A0ABW1SGK6</accession>
<keyword evidence="10" id="KW-1185">Reference proteome</keyword>
<feature type="domain" description="Carbohydrate kinase FGGY C-terminal" evidence="8">
    <location>
        <begin position="261"/>
        <end position="448"/>
    </location>
</feature>
<keyword evidence="5" id="KW-0067">ATP-binding</keyword>
<comment type="caution">
    <text evidence="9">The sequence shown here is derived from an EMBL/GenBank/DDBJ whole genome shotgun (WGS) entry which is preliminary data.</text>
</comment>
<evidence type="ECO:0000313" key="9">
    <source>
        <dbReference type="EMBL" id="MFC6200672.1"/>
    </source>
</evidence>
<dbReference type="PANTHER" id="PTHR10196:SF69">
    <property type="entry name" value="GLYCEROL KINASE"/>
    <property type="match status" value="1"/>
</dbReference>
<keyword evidence="3" id="KW-0547">Nucleotide-binding</keyword>
<feature type="domain" description="Carbohydrate kinase FGGY N-terminal" evidence="7">
    <location>
        <begin position="4"/>
        <end position="251"/>
    </location>
</feature>
<dbReference type="Pfam" id="PF00370">
    <property type="entry name" value="FGGY_N"/>
    <property type="match status" value="1"/>
</dbReference>
<evidence type="ECO:0000259" key="8">
    <source>
        <dbReference type="Pfam" id="PF02782"/>
    </source>
</evidence>
<reference evidence="10" key="1">
    <citation type="journal article" date="2019" name="Int. J. Syst. Evol. Microbiol.">
        <title>The Global Catalogue of Microorganisms (GCM) 10K type strain sequencing project: providing services to taxonomists for standard genome sequencing and annotation.</title>
        <authorList>
            <consortium name="The Broad Institute Genomics Platform"/>
            <consortium name="The Broad Institute Genome Sequencing Center for Infectious Disease"/>
            <person name="Wu L."/>
            <person name="Ma J."/>
        </authorList>
    </citation>
    <scope>NUCLEOTIDE SEQUENCE [LARGE SCALE GENOMIC DNA]</scope>
    <source>
        <strain evidence="10">CCM 8930</strain>
    </source>
</reference>
<dbReference type="EMBL" id="JBHSSE010000003">
    <property type="protein sequence ID" value="MFC6200672.1"/>
    <property type="molecule type" value="Genomic_DNA"/>
</dbReference>
<name>A0ABW1SGK6_9LACO</name>